<evidence type="ECO:0000256" key="1">
    <source>
        <dbReference type="SAM" id="MobiDB-lite"/>
    </source>
</evidence>
<feature type="compositionally biased region" description="Acidic residues" evidence="1">
    <location>
        <begin position="552"/>
        <end position="564"/>
    </location>
</feature>
<feature type="compositionally biased region" description="Acidic residues" evidence="1">
    <location>
        <begin position="679"/>
        <end position="691"/>
    </location>
</feature>
<feature type="compositionally biased region" description="Low complexity" evidence="1">
    <location>
        <begin position="1267"/>
        <end position="1277"/>
    </location>
</feature>
<feature type="compositionally biased region" description="Polar residues" evidence="1">
    <location>
        <begin position="1013"/>
        <end position="1025"/>
    </location>
</feature>
<feature type="region of interest" description="Disordered" evidence="1">
    <location>
        <begin position="1452"/>
        <end position="1473"/>
    </location>
</feature>
<feature type="compositionally biased region" description="Acidic residues" evidence="1">
    <location>
        <begin position="711"/>
        <end position="730"/>
    </location>
</feature>
<feature type="region of interest" description="Disordered" evidence="1">
    <location>
        <begin position="181"/>
        <end position="211"/>
    </location>
</feature>
<dbReference type="Proteomes" id="UP001201980">
    <property type="component" value="Unassembled WGS sequence"/>
</dbReference>
<feature type="compositionally biased region" description="Low complexity" evidence="1">
    <location>
        <begin position="1238"/>
        <end position="1254"/>
    </location>
</feature>
<feature type="region of interest" description="Disordered" evidence="1">
    <location>
        <begin position="119"/>
        <end position="158"/>
    </location>
</feature>
<feature type="compositionally biased region" description="Basic and acidic residues" evidence="1">
    <location>
        <begin position="761"/>
        <end position="777"/>
    </location>
</feature>
<feature type="compositionally biased region" description="Polar residues" evidence="1">
    <location>
        <begin position="1303"/>
        <end position="1339"/>
    </location>
</feature>
<feature type="region of interest" description="Disordered" evidence="1">
    <location>
        <begin position="344"/>
        <end position="777"/>
    </location>
</feature>
<feature type="compositionally biased region" description="Acidic residues" evidence="1">
    <location>
        <begin position="828"/>
        <end position="844"/>
    </location>
</feature>
<feature type="compositionally biased region" description="Low complexity" evidence="1">
    <location>
        <begin position="1026"/>
        <end position="1045"/>
    </location>
</feature>
<feature type="region of interest" description="Disordered" evidence="1">
    <location>
        <begin position="1388"/>
        <end position="1414"/>
    </location>
</feature>
<feature type="compositionally biased region" description="Polar residues" evidence="1">
    <location>
        <begin position="462"/>
        <end position="472"/>
    </location>
</feature>
<keyword evidence="3" id="KW-1185">Reference proteome</keyword>
<feature type="region of interest" description="Disordered" evidence="1">
    <location>
        <begin position="822"/>
        <end position="963"/>
    </location>
</feature>
<feature type="compositionally biased region" description="Basic residues" evidence="1">
    <location>
        <begin position="1"/>
        <end position="11"/>
    </location>
</feature>
<feature type="compositionally biased region" description="Basic and acidic residues" evidence="1">
    <location>
        <begin position="1196"/>
        <end position="1214"/>
    </location>
</feature>
<protein>
    <submittedName>
        <fullName evidence="2">Uncharacterized protein</fullName>
    </submittedName>
</protein>
<feature type="compositionally biased region" description="Basic and acidic residues" evidence="1">
    <location>
        <begin position="125"/>
        <end position="137"/>
    </location>
</feature>
<feature type="compositionally biased region" description="Acidic residues" evidence="1">
    <location>
        <begin position="590"/>
        <end position="607"/>
    </location>
</feature>
<feature type="region of interest" description="Disordered" evidence="1">
    <location>
        <begin position="976"/>
        <end position="1366"/>
    </location>
</feature>
<reference evidence="2" key="1">
    <citation type="submission" date="2022-07" db="EMBL/GenBank/DDBJ databases">
        <title>Draft genome sequence of Zalerion maritima ATCC 34329, a (micro)plastics degrading marine fungus.</title>
        <authorList>
            <person name="Paco A."/>
            <person name="Goncalves M.F.M."/>
            <person name="Rocha-Santos T.A.P."/>
            <person name="Alves A."/>
        </authorList>
    </citation>
    <scope>NUCLEOTIDE SEQUENCE</scope>
    <source>
        <strain evidence="2">ATCC 34329</strain>
    </source>
</reference>
<feature type="compositionally biased region" description="Acidic residues" evidence="1">
    <location>
        <begin position="618"/>
        <end position="629"/>
    </location>
</feature>
<organism evidence="2 3">
    <name type="scientific">Zalerion maritima</name>
    <dbReference type="NCBI Taxonomy" id="339359"/>
    <lineage>
        <taxon>Eukaryota</taxon>
        <taxon>Fungi</taxon>
        <taxon>Dikarya</taxon>
        <taxon>Ascomycota</taxon>
        <taxon>Pezizomycotina</taxon>
        <taxon>Sordariomycetes</taxon>
        <taxon>Lulworthiomycetidae</taxon>
        <taxon>Lulworthiales</taxon>
        <taxon>Lulworthiaceae</taxon>
        <taxon>Zalerion</taxon>
    </lineage>
</organism>
<evidence type="ECO:0000313" key="2">
    <source>
        <dbReference type="EMBL" id="KAJ2906331.1"/>
    </source>
</evidence>
<feature type="compositionally biased region" description="Basic and acidic residues" evidence="1">
    <location>
        <begin position="348"/>
        <end position="357"/>
    </location>
</feature>
<accession>A0AAD5WUV6</accession>
<sequence length="1473" mass="160851">MPPVKRRKGPGRRLSPIITHSSRSPPSLLYPKPRPTAPRLRRHVPSFLKESLELIGEMEVDIKATRTIVAMLDLSRENRKRGRLGGRMEREYAVQKEKLGRLEVEQGAVEAGMWAQVGSGSGGALRDDMGTGRYREGEEAEEGEEVEGRVPDTASGKWSLAAEYPESRVGDADDNELLKKQRGGVDMSSSDWGSELSFGTGKEAGDDGDEEDWDVAEARGIPAPNPKKGDRMEDWVVDVFSRFTNARTPSLPSNYADVDGREQGKDLDELDDLGLAENADLYQTDLEKPQTWSFHRLERGADADESATAVVSPRRPYKKPEVSSEEQQLWLENIGWIQQQQSQYNAKTHLDGGHEEENSPSAQLFAEIDAAAERLLASRPSEEEQEQGQEPGYGVHEKEQEKSPSPEAVRINTPPWYNNDGGEEVMGDGASSQPQLTPSLARADTPSRYFGEQQQQEAQQEGPQTLPQSVRVKTSPRYKNPAVESVPESPEAEWAIQDPQNVRGKQNQEASPQQQYPIRVNTPPEYLGTNPEIVVEDYSGPDGELELASVEAEVEETVQDEQQEQEQKQEQGEEQGQDEEHGGQAQKQDAEEEEADQGGDIEYDQPWEVEFAMGMYDSDYDWDAEDDREDNGKCSDDYEEEEEGVGVGNENNTVVQNDLGVPGPSGQGPPQYDIIVISSDEEEEEEDEAVEYEGGGGQGGGGDGSDVHEEHEDDEVQEEEPEGMGNEDDGGEQHPPELISSPGPSEPKLPAFQNEPAEQNLEARLDPEESEESKVEYDQSWKAEFAMGIYNSDYNWDVVEDEADQGGDIEYDQPWEAEFAMGIYNSDYDWDAENDRDDNEDEEPAPTPAVPAAQAAPIPAPSLPSLGSSDGEDPGDENGRGGGGRSEPSPSTPSDAGFGGGNEGAEGDQDDEGHENHELPSPTPSEQEEPEDRDDNDNVVVDGGEEEAEEEEEIEHGQPRETEFLKRLHNGVYDWDVESDEDDDSPSLPASPYFLATPLKSSVRGKKRDLSGGMSQKDASNGYLTSRSGPRPKSSRPGLSQKPKAATPPLPPTPASAVNRGRDRSPKRKRDESPSRSTPSPLPIRQDAIPYLPSGRAPWELVRKGPATRSSKKRKLEVPPAYPDSDVDAGHGSEPAEPQLPKPRPKPIGRTSRSSGRARRVATPEAESEGEKKPRRKRMKRDWNAHIPGPVRRSPRIMERLEREWTQERIAEGGRRHRVQAALGQGQGQGQGHGHGSDSGSAPPAANGSSSGSARGRRGKRGGGGSANASASASASSIATRPRSGAISRWEGRGGGARKRQATTRFVSLNTNVSPVGPPSSYTDTGTPRPSIDTGSSRTAGVGKGPESLWEESSAEEEGEEADPSAVTVTATTNAAAKARARIQKRIRTRASSRLAERRSAAAATADDFNSGPAGEIQTRFDDMIGMQLRLSNVLGTERIAREMMGKFAGEMEEKKRGREGSLRGRNVFRGTN</sequence>
<feature type="compositionally biased region" description="Gly residues" evidence="1">
    <location>
        <begin position="1225"/>
        <end position="1234"/>
    </location>
</feature>
<feature type="compositionally biased region" description="Low complexity" evidence="1">
    <location>
        <begin position="648"/>
        <end position="671"/>
    </location>
</feature>
<feature type="compositionally biased region" description="Polar residues" evidence="1">
    <location>
        <begin position="498"/>
        <end position="516"/>
    </location>
</feature>
<feature type="compositionally biased region" description="Acidic residues" evidence="1">
    <location>
        <begin position="1349"/>
        <end position="1363"/>
    </location>
</feature>
<feature type="compositionally biased region" description="Acidic residues" evidence="1">
    <location>
        <begin position="926"/>
        <end position="954"/>
    </location>
</feature>
<feature type="compositionally biased region" description="Basic and acidic residues" evidence="1">
    <location>
        <begin position="1452"/>
        <end position="1463"/>
    </location>
</feature>
<gene>
    <name evidence="2" type="ORF">MKZ38_002047</name>
</gene>
<feature type="compositionally biased region" description="Acidic residues" evidence="1">
    <location>
        <begin position="976"/>
        <end position="985"/>
    </location>
</feature>
<feature type="region of interest" description="Disordered" evidence="1">
    <location>
        <begin position="297"/>
        <end position="325"/>
    </location>
</feature>
<evidence type="ECO:0000313" key="3">
    <source>
        <dbReference type="Proteomes" id="UP001201980"/>
    </source>
</evidence>
<feature type="compositionally biased region" description="Basic and acidic residues" evidence="1">
    <location>
        <begin position="395"/>
        <end position="404"/>
    </location>
</feature>
<feature type="compositionally biased region" description="Low complexity" evidence="1">
    <location>
        <begin position="452"/>
        <end position="461"/>
    </location>
</feature>
<feature type="compositionally biased region" description="Basic and acidic residues" evidence="1">
    <location>
        <begin position="1060"/>
        <end position="1074"/>
    </location>
</feature>
<proteinExistence type="predicted"/>
<dbReference type="EMBL" id="JAKWBI020000015">
    <property type="protein sequence ID" value="KAJ2906331.1"/>
    <property type="molecule type" value="Genomic_DNA"/>
</dbReference>
<name>A0AAD5WUV6_9PEZI</name>
<feature type="region of interest" description="Disordered" evidence="1">
    <location>
        <begin position="1"/>
        <end position="37"/>
    </location>
</feature>
<comment type="caution">
    <text evidence="2">The sequence shown here is derived from an EMBL/GenBank/DDBJ whole genome shotgun (WGS) entry which is preliminary data.</text>
</comment>
<feature type="compositionally biased region" description="Gly residues" evidence="1">
    <location>
        <begin position="693"/>
        <end position="704"/>
    </location>
</feature>